<keyword evidence="4" id="KW-1185">Reference proteome</keyword>
<evidence type="ECO:0000313" key="4">
    <source>
        <dbReference type="Proteomes" id="UP000436088"/>
    </source>
</evidence>
<protein>
    <submittedName>
        <fullName evidence="3">Pentatricopeptide repeat-containing protein DWY1</fullName>
    </submittedName>
</protein>
<evidence type="ECO:0000256" key="1">
    <source>
        <dbReference type="ARBA" id="ARBA00006643"/>
    </source>
</evidence>
<dbReference type="InterPro" id="IPR032867">
    <property type="entry name" value="DYW_dom"/>
</dbReference>
<dbReference type="EMBL" id="VEPZ02000984">
    <property type="protein sequence ID" value="KAE8704903.1"/>
    <property type="molecule type" value="Genomic_DNA"/>
</dbReference>
<dbReference type="GO" id="GO:0008270">
    <property type="term" value="F:zinc ion binding"/>
    <property type="evidence" value="ECO:0007669"/>
    <property type="project" value="InterPro"/>
</dbReference>
<name>A0A6A3AM04_HIBSY</name>
<feature type="domain" description="DYW" evidence="2">
    <location>
        <begin position="2"/>
        <end position="79"/>
    </location>
</feature>
<comment type="caution">
    <text evidence="3">The sequence shown here is derived from an EMBL/GenBank/DDBJ whole genome shotgun (WGS) entry which is preliminary data.</text>
</comment>
<evidence type="ECO:0000259" key="2">
    <source>
        <dbReference type="Pfam" id="PF14432"/>
    </source>
</evidence>
<organism evidence="3 4">
    <name type="scientific">Hibiscus syriacus</name>
    <name type="common">Rose of Sharon</name>
    <dbReference type="NCBI Taxonomy" id="106335"/>
    <lineage>
        <taxon>Eukaryota</taxon>
        <taxon>Viridiplantae</taxon>
        <taxon>Streptophyta</taxon>
        <taxon>Embryophyta</taxon>
        <taxon>Tracheophyta</taxon>
        <taxon>Spermatophyta</taxon>
        <taxon>Magnoliopsida</taxon>
        <taxon>eudicotyledons</taxon>
        <taxon>Gunneridae</taxon>
        <taxon>Pentapetalae</taxon>
        <taxon>rosids</taxon>
        <taxon>malvids</taxon>
        <taxon>Malvales</taxon>
        <taxon>Malvaceae</taxon>
        <taxon>Malvoideae</taxon>
        <taxon>Hibiscus</taxon>
    </lineage>
</organism>
<accession>A0A6A3AM04</accession>
<reference evidence="3" key="1">
    <citation type="submission" date="2019-09" db="EMBL/GenBank/DDBJ databases">
        <title>Draft genome information of white flower Hibiscus syriacus.</title>
        <authorList>
            <person name="Kim Y.-M."/>
        </authorList>
    </citation>
    <scope>NUCLEOTIDE SEQUENCE [LARGE SCALE GENOMIC DNA]</scope>
    <source>
        <strain evidence="3">YM2019G1</strain>
    </source>
</reference>
<gene>
    <name evidence="3" type="ORF">F3Y22_tig00110432pilonHSYRG00018</name>
</gene>
<proteinExistence type="inferred from homology"/>
<sequence length="128" mass="14630">MGFVPDTESVLHDLEEEVKEKMLRHHSEKLAIAFALISTPENTALRIMKNLRVCNDSTLPLNLYPTLGREIIVRDATVFTISRWFLFLPRLLVMDTVGTTDISKGLLSKRLILMLKSTLLPVKRVPTW</sequence>
<dbReference type="Pfam" id="PF14432">
    <property type="entry name" value="DYW_deaminase"/>
    <property type="match status" value="1"/>
</dbReference>
<comment type="similarity">
    <text evidence="1">Belongs to the PPR family. PCMP-H subfamily.</text>
</comment>
<dbReference type="Proteomes" id="UP000436088">
    <property type="component" value="Unassembled WGS sequence"/>
</dbReference>
<evidence type="ECO:0000313" key="3">
    <source>
        <dbReference type="EMBL" id="KAE8704903.1"/>
    </source>
</evidence>
<dbReference type="AlphaFoldDB" id="A0A6A3AM04"/>